<dbReference type="Proteomes" id="UP000244722">
    <property type="component" value="Unassembled WGS sequence"/>
</dbReference>
<evidence type="ECO:0000313" key="2">
    <source>
        <dbReference type="EMBL" id="PUU80283.1"/>
    </source>
</evidence>
<sequence length="250" mass="29581">MEERVYTRGNYRITIRASKSEHDSRGERGGHQREDARTHHRQPHRGSYSQNPASREHAQGQGYPKLTAENLATYQRQERGNHAPQVYREQEDDTAAQCGQWYPEEHRRRRGHFDDTAHAQHNQHTRRAAHHGHRQESGPYETDYGRATEGGRSRGEYVYQSYAQPRYQGEEYQRQHTHHATYRQPDRQELGQERFGYSYSYREEGSPRRRRASGPQARDVPEWVFCRKGFRNVEEKSEEGSIQCEIEEVE</sequence>
<evidence type="ECO:0000313" key="3">
    <source>
        <dbReference type="Proteomes" id="UP000244722"/>
    </source>
</evidence>
<comment type="caution">
    <text evidence="2">The sequence shown here is derived from an EMBL/GenBank/DDBJ whole genome shotgun (WGS) entry which is preliminary data.</text>
</comment>
<name>A0A2T6ZXR9_TUBBO</name>
<feature type="compositionally biased region" description="Basic and acidic residues" evidence="1">
    <location>
        <begin position="18"/>
        <end position="37"/>
    </location>
</feature>
<feature type="region of interest" description="Disordered" evidence="1">
    <location>
        <begin position="176"/>
        <end position="218"/>
    </location>
</feature>
<protein>
    <submittedName>
        <fullName evidence="2">Uncharacterized protein</fullName>
    </submittedName>
</protein>
<dbReference type="AlphaFoldDB" id="A0A2T6ZXR9"/>
<feature type="compositionally biased region" description="Basic and acidic residues" evidence="1">
    <location>
        <begin position="143"/>
        <end position="155"/>
    </location>
</feature>
<gene>
    <name evidence="2" type="ORF">B9Z19DRAFT_1123774</name>
</gene>
<dbReference type="EMBL" id="NESQ01000068">
    <property type="protein sequence ID" value="PUU80283.1"/>
    <property type="molecule type" value="Genomic_DNA"/>
</dbReference>
<accession>A0A2T6ZXR9</accession>
<dbReference type="OrthoDB" id="5415311at2759"/>
<feature type="region of interest" description="Disordered" evidence="1">
    <location>
        <begin position="121"/>
        <end position="155"/>
    </location>
</feature>
<evidence type="ECO:0000256" key="1">
    <source>
        <dbReference type="SAM" id="MobiDB-lite"/>
    </source>
</evidence>
<feature type="compositionally biased region" description="Basic residues" evidence="1">
    <location>
        <begin position="121"/>
        <end position="133"/>
    </location>
</feature>
<proteinExistence type="predicted"/>
<organism evidence="2 3">
    <name type="scientific">Tuber borchii</name>
    <name type="common">White truffle</name>
    <dbReference type="NCBI Taxonomy" id="42251"/>
    <lineage>
        <taxon>Eukaryota</taxon>
        <taxon>Fungi</taxon>
        <taxon>Dikarya</taxon>
        <taxon>Ascomycota</taxon>
        <taxon>Pezizomycotina</taxon>
        <taxon>Pezizomycetes</taxon>
        <taxon>Pezizales</taxon>
        <taxon>Tuberaceae</taxon>
        <taxon>Tuber</taxon>
    </lineage>
</organism>
<keyword evidence="3" id="KW-1185">Reference proteome</keyword>
<feature type="region of interest" description="Disordered" evidence="1">
    <location>
        <begin position="1"/>
        <end position="97"/>
    </location>
</feature>
<reference evidence="2 3" key="1">
    <citation type="submission" date="2017-04" db="EMBL/GenBank/DDBJ databases">
        <title>Draft genome sequence of Tuber borchii Vittad., a whitish edible truffle.</title>
        <authorList>
            <consortium name="DOE Joint Genome Institute"/>
            <person name="Murat C."/>
            <person name="Kuo A."/>
            <person name="Barry K.W."/>
            <person name="Clum A."/>
            <person name="Dockter R.B."/>
            <person name="Fauchery L."/>
            <person name="Iotti M."/>
            <person name="Kohler A."/>
            <person name="Labutti K."/>
            <person name="Lindquist E.A."/>
            <person name="Lipzen A."/>
            <person name="Ohm R.A."/>
            <person name="Wang M."/>
            <person name="Grigoriev I.V."/>
            <person name="Zambonelli A."/>
            <person name="Martin F.M."/>
        </authorList>
    </citation>
    <scope>NUCLEOTIDE SEQUENCE [LARGE SCALE GENOMIC DNA]</scope>
    <source>
        <strain evidence="2 3">Tbo3840</strain>
    </source>
</reference>